<dbReference type="InterPro" id="IPR036457">
    <property type="entry name" value="PPM-type-like_dom_sf"/>
</dbReference>
<dbReference type="CDD" id="cd00143">
    <property type="entry name" value="PP2Cc"/>
    <property type="match status" value="1"/>
</dbReference>
<dbReference type="SUPFAM" id="SSF81606">
    <property type="entry name" value="PP2C-like"/>
    <property type="match status" value="1"/>
</dbReference>
<evidence type="ECO:0000313" key="3">
    <source>
        <dbReference type="Proteomes" id="UP000245474"/>
    </source>
</evidence>
<dbReference type="InterPro" id="IPR001932">
    <property type="entry name" value="PPM-type_phosphatase-like_dom"/>
</dbReference>
<dbReference type="PANTHER" id="PTHR47992">
    <property type="entry name" value="PROTEIN PHOSPHATASE"/>
    <property type="match status" value="1"/>
</dbReference>
<protein>
    <submittedName>
        <fullName evidence="2">Serine/threonine-protein phosphatase</fullName>
    </submittedName>
</protein>
<evidence type="ECO:0000313" key="2">
    <source>
        <dbReference type="EMBL" id="PWG61440.1"/>
    </source>
</evidence>
<accession>A0A2U2MX56</accession>
<dbReference type="InterPro" id="IPR015655">
    <property type="entry name" value="PP2C"/>
</dbReference>
<keyword evidence="3" id="KW-1185">Reference proteome</keyword>
<dbReference type="PROSITE" id="PS51746">
    <property type="entry name" value="PPM_2"/>
    <property type="match status" value="1"/>
</dbReference>
<dbReference type="SMART" id="SM00331">
    <property type="entry name" value="PP2C_SIG"/>
    <property type="match status" value="1"/>
</dbReference>
<organism evidence="2 3">
    <name type="scientific">Sediminicurvatus halobius</name>
    <dbReference type="NCBI Taxonomy" id="2182432"/>
    <lineage>
        <taxon>Bacteria</taxon>
        <taxon>Pseudomonadati</taxon>
        <taxon>Pseudomonadota</taxon>
        <taxon>Gammaproteobacteria</taxon>
        <taxon>Chromatiales</taxon>
        <taxon>Ectothiorhodospiraceae</taxon>
        <taxon>Sediminicurvatus</taxon>
    </lineage>
</organism>
<feature type="domain" description="PPM-type phosphatase" evidence="1">
    <location>
        <begin position="2"/>
        <end position="241"/>
    </location>
</feature>
<proteinExistence type="predicted"/>
<reference evidence="2 3" key="1">
    <citation type="submission" date="2018-05" db="EMBL/GenBank/DDBJ databases">
        <title>Spiribacter halobius sp. nov., a moderately halophilic bacterium isolated from marine solar saltern.</title>
        <authorList>
            <person name="Zheng W.-S."/>
            <person name="Lu D.-C."/>
            <person name="Du Z.-J."/>
        </authorList>
    </citation>
    <scope>NUCLEOTIDE SEQUENCE [LARGE SCALE GENOMIC DNA]</scope>
    <source>
        <strain evidence="2 3">E85</strain>
    </source>
</reference>
<dbReference type="GO" id="GO:0004722">
    <property type="term" value="F:protein serine/threonine phosphatase activity"/>
    <property type="evidence" value="ECO:0007669"/>
    <property type="project" value="InterPro"/>
</dbReference>
<sequence length="243" mass="25372">MPVAIAGYSHVGRVRARNEDAIDWDDALGVAVVADGLGGHPAGDVASRLAVEAVLHMARNESGGGNWLEAGGDPVSATQLAHQTLLAHGRRHRSTAGMGTTLVVAVRAPGRVVLAHVGDSRAYRFHAGALERLTRDHNAAQEAVSEGRMTAAQARMSPERHHLTRAVGVDPDVRPERTESVLEADDWLLLASDGLTGEVDDAEIESILAEAADPADAARRLVTAAIGHGGRDNVSVVVMPGVG</sequence>
<dbReference type="EMBL" id="QFFI01000035">
    <property type="protein sequence ID" value="PWG61440.1"/>
    <property type="molecule type" value="Genomic_DNA"/>
</dbReference>
<dbReference type="SMART" id="SM00332">
    <property type="entry name" value="PP2Cc"/>
    <property type="match status" value="1"/>
</dbReference>
<dbReference type="Proteomes" id="UP000245474">
    <property type="component" value="Unassembled WGS sequence"/>
</dbReference>
<dbReference type="RefSeq" id="WP_109679942.1">
    <property type="nucleotide sequence ID" value="NZ_CP086615.1"/>
</dbReference>
<dbReference type="OrthoDB" id="9801841at2"/>
<dbReference type="Gene3D" id="3.60.40.10">
    <property type="entry name" value="PPM-type phosphatase domain"/>
    <property type="match status" value="1"/>
</dbReference>
<name>A0A2U2MX56_9GAMM</name>
<dbReference type="Pfam" id="PF13672">
    <property type="entry name" value="PP2C_2"/>
    <property type="match status" value="1"/>
</dbReference>
<evidence type="ECO:0000259" key="1">
    <source>
        <dbReference type="PROSITE" id="PS51746"/>
    </source>
</evidence>
<gene>
    <name evidence="2" type="ORF">DEM34_16555</name>
</gene>
<comment type="caution">
    <text evidence="2">The sequence shown here is derived from an EMBL/GenBank/DDBJ whole genome shotgun (WGS) entry which is preliminary data.</text>
</comment>
<dbReference type="AlphaFoldDB" id="A0A2U2MX56"/>